<comment type="caution">
    <text evidence="1">The sequence shown here is derived from an EMBL/GenBank/DDBJ whole genome shotgun (WGS) entry which is preliminary data.</text>
</comment>
<keyword evidence="2" id="KW-1185">Reference proteome</keyword>
<reference evidence="1" key="1">
    <citation type="submission" date="2020-05" db="EMBL/GenBank/DDBJ databases">
        <title>Mycena genomes resolve the evolution of fungal bioluminescence.</title>
        <authorList>
            <person name="Tsai I.J."/>
        </authorList>
    </citation>
    <scope>NUCLEOTIDE SEQUENCE</scope>
    <source>
        <strain evidence="1">160909Yilan</strain>
    </source>
</reference>
<name>A0A8H6Z3K0_9AGAR</name>
<dbReference type="EMBL" id="JACAZH010000004">
    <property type="protein sequence ID" value="KAF7370042.1"/>
    <property type="molecule type" value="Genomic_DNA"/>
</dbReference>
<sequence length="209" mass="22737">MMLIGIIAPEIMVGFAAGQRLEAHELSKDFNFSTTHGMFFCMGGFVSLDGHPIATRGQLEDPVLGPDFQKSIRNINEEDIMDKSKGDALSKGVALLQGMWFILHCVARVPQHLAVTQLEVATLAFAVVNITSPSTSNGRSSSGLGHALHFHQTRSLCSPRVTVSTVSTGCTSCVQFLGLNLFGYQSQSHHFGPYRSTTVWACELLVLWP</sequence>
<accession>A0A8H6Z3K0</accession>
<dbReference type="Proteomes" id="UP000623467">
    <property type="component" value="Unassembled WGS sequence"/>
</dbReference>
<protein>
    <submittedName>
        <fullName evidence="1">Uncharacterized protein</fullName>
    </submittedName>
</protein>
<organism evidence="1 2">
    <name type="scientific">Mycena sanguinolenta</name>
    <dbReference type="NCBI Taxonomy" id="230812"/>
    <lineage>
        <taxon>Eukaryota</taxon>
        <taxon>Fungi</taxon>
        <taxon>Dikarya</taxon>
        <taxon>Basidiomycota</taxon>
        <taxon>Agaricomycotina</taxon>
        <taxon>Agaricomycetes</taxon>
        <taxon>Agaricomycetidae</taxon>
        <taxon>Agaricales</taxon>
        <taxon>Marasmiineae</taxon>
        <taxon>Mycenaceae</taxon>
        <taxon>Mycena</taxon>
    </lineage>
</organism>
<dbReference type="OrthoDB" id="9451547at2759"/>
<dbReference type="AlphaFoldDB" id="A0A8H6Z3K0"/>
<gene>
    <name evidence="1" type="ORF">MSAN_00634200</name>
</gene>
<dbReference type="PANTHER" id="PTHR35043:SF7">
    <property type="entry name" value="TRANSCRIPTION FACTOR DOMAIN-CONTAINING PROTEIN"/>
    <property type="match status" value="1"/>
</dbReference>
<evidence type="ECO:0000313" key="1">
    <source>
        <dbReference type="EMBL" id="KAF7370042.1"/>
    </source>
</evidence>
<evidence type="ECO:0000313" key="2">
    <source>
        <dbReference type="Proteomes" id="UP000623467"/>
    </source>
</evidence>
<proteinExistence type="predicted"/>
<dbReference type="PANTHER" id="PTHR35043">
    <property type="entry name" value="TRANSCRIPTION FACTOR DOMAIN-CONTAINING PROTEIN"/>
    <property type="match status" value="1"/>
</dbReference>